<dbReference type="Pfam" id="PF01822">
    <property type="entry name" value="WSC"/>
    <property type="match status" value="1"/>
</dbReference>
<comment type="caution">
    <text evidence="4">The sequence shown here is derived from an EMBL/GenBank/DDBJ whole genome shotgun (WGS) entry which is preliminary data.</text>
</comment>
<feature type="domain" description="WSC" evidence="3">
    <location>
        <begin position="48"/>
        <end position="140"/>
    </location>
</feature>
<feature type="chain" id="PRO_5041317766" description="WSC domain-containing protein" evidence="2">
    <location>
        <begin position="19"/>
        <end position="181"/>
    </location>
</feature>
<dbReference type="PANTHER" id="PTHR43662:SF3">
    <property type="entry name" value="DOMAIN PROTEIN, PUTATIVE (AFU_ORTHOLOGUE AFUA_6G11970)-RELATED"/>
    <property type="match status" value="1"/>
</dbReference>
<evidence type="ECO:0000259" key="3">
    <source>
        <dbReference type="PROSITE" id="PS51212"/>
    </source>
</evidence>
<accession>A0AA40BU46</accession>
<dbReference type="SMART" id="SM00321">
    <property type="entry name" value="WSC"/>
    <property type="match status" value="1"/>
</dbReference>
<keyword evidence="2" id="KW-0732">Signal</keyword>
<evidence type="ECO:0000313" key="4">
    <source>
        <dbReference type="EMBL" id="KAK0613699.1"/>
    </source>
</evidence>
<evidence type="ECO:0000256" key="2">
    <source>
        <dbReference type="SAM" id="SignalP"/>
    </source>
</evidence>
<dbReference type="InterPro" id="IPR002889">
    <property type="entry name" value="WSC_carb-bd"/>
</dbReference>
<dbReference type="AlphaFoldDB" id="A0AA40BU46"/>
<protein>
    <recommendedName>
        <fullName evidence="3">WSC domain-containing protein</fullName>
    </recommendedName>
</protein>
<dbReference type="PROSITE" id="PS51212">
    <property type="entry name" value="WSC"/>
    <property type="match status" value="1"/>
</dbReference>
<proteinExistence type="predicted"/>
<evidence type="ECO:0000256" key="1">
    <source>
        <dbReference type="SAM" id="MobiDB-lite"/>
    </source>
</evidence>
<feature type="signal peptide" evidence="2">
    <location>
        <begin position="1"/>
        <end position="18"/>
    </location>
</feature>
<organism evidence="4 5">
    <name type="scientific">Immersiella caudata</name>
    <dbReference type="NCBI Taxonomy" id="314043"/>
    <lineage>
        <taxon>Eukaryota</taxon>
        <taxon>Fungi</taxon>
        <taxon>Dikarya</taxon>
        <taxon>Ascomycota</taxon>
        <taxon>Pezizomycotina</taxon>
        <taxon>Sordariomycetes</taxon>
        <taxon>Sordariomycetidae</taxon>
        <taxon>Sordariales</taxon>
        <taxon>Lasiosphaeriaceae</taxon>
        <taxon>Immersiella</taxon>
    </lineage>
</organism>
<reference evidence="4" key="1">
    <citation type="submission" date="2023-06" db="EMBL/GenBank/DDBJ databases">
        <title>Genome-scale phylogeny and comparative genomics of the fungal order Sordariales.</title>
        <authorList>
            <consortium name="Lawrence Berkeley National Laboratory"/>
            <person name="Hensen N."/>
            <person name="Bonometti L."/>
            <person name="Westerberg I."/>
            <person name="Brannstrom I.O."/>
            <person name="Guillou S."/>
            <person name="Cros-Aarteil S."/>
            <person name="Calhoun S."/>
            <person name="Haridas S."/>
            <person name="Kuo A."/>
            <person name="Mondo S."/>
            <person name="Pangilinan J."/>
            <person name="Riley R."/>
            <person name="Labutti K."/>
            <person name="Andreopoulos B."/>
            <person name="Lipzen A."/>
            <person name="Chen C."/>
            <person name="Yanf M."/>
            <person name="Daum C."/>
            <person name="Ng V."/>
            <person name="Clum A."/>
            <person name="Steindorff A."/>
            <person name="Ohm R."/>
            <person name="Martin F."/>
            <person name="Silar P."/>
            <person name="Natvig D."/>
            <person name="Lalanne C."/>
            <person name="Gautier V."/>
            <person name="Ament-Velasquez S.L."/>
            <person name="Kruys A."/>
            <person name="Hutchinson M.I."/>
            <person name="Powell A.J."/>
            <person name="Barry K."/>
            <person name="Miller A.N."/>
            <person name="Grigoriev I.V."/>
            <person name="Debuchy R."/>
            <person name="Gladieux P."/>
            <person name="Thoren M.H."/>
            <person name="Johannesson H."/>
        </authorList>
    </citation>
    <scope>NUCLEOTIDE SEQUENCE</scope>
    <source>
        <strain evidence="4">CBS 606.72</strain>
    </source>
</reference>
<sequence>MKTFAVLSLAALVHQVAATGQSGSPTTSTITPSSTNTISSTVTPRPPTWTAIGCYDQDALPMILERTPQDVFMSIGMCTSRCSVAGNFAFAGLQGGIRCWCGNSVGSELAKNQEDCNVRCPGFPSDNCGGKDVLNVFKAEGVNHTVSTTSAKASSTSTRSGTVLNTPVTAGAMKNLPLFGW</sequence>
<keyword evidence="5" id="KW-1185">Reference proteome</keyword>
<dbReference type="EMBL" id="JAULSU010000006">
    <property type="protein sequence ID" value="KAK0613699.1"/>
    <property type="molecule type" value="Genomic_DNA"/>
</dbReference>
<name>A0AA40BU46_9PEZI</name>
<dbReference type="Proteomes" id="UP001175000">
    <property type="component" value="Unassembled WGS sequence"/>
</dbReference>
<evidence type="ECO:0000313" key="5">
    <source>
        <dbReference type="Proteomes" id="UP001175000"/>
    </source>
</evidence>
<gene>
    <name evidence="4" type="ORF">B0T14DRAFT_283709</name>
</gene>
<feature type="region of interest" description="Disordered" evidence="1">
    <location>
        <begin position="20"/>
        <end position="43"/>
    </location>
</feature>
<dbReference type="PANTHER" id="PTHR43662">
    <property type="match status" value="1"/>
</dbReference>